<keyword evidence="4" id="KW-0804">Transcription</keyword>
<comment type="caution">
    <text evidence="7">The sequence shown here is derived from an EMBL/GenBank/DDBJ whole genome shotgun (WGS) entry which is preliminary data.</text>
</comment>
<dbReference type="InterPro" id="IPR007627">
    <property type="entry name" value="RNA_pol_sigma70_r2"/>
</dbReference>
<dbReference type="GO" id="GO:0016987">
    <property type="term" value="F:sigma factor activity"/>
    <property type="evidence" value="ECO:0007669"/>
    <property type="project" value="UniProtKB-KW"/>
</dbReference>
<feature type="domain" description="RNA polymerase sigma-70" evidence="6">
    <location>
        <begin position="120"/>
        <end position="133"/>
    </location>
</feature>
<organism evidence="7 8">
    <name type="scientific">Tectimicrobiota bacterium</name>
    <dbReference type="NCBI Taxonomy" id="2528274"/>
    <lineage>
        <taxon>Bacteria</taxon>
        <taxon>Pseudomonadati</taxon>
        <taxon>Nitrospinota/Tectimicrobiota group</taxon>
        <taxon>Candidatus Tectimicrobiota</taxon>
    </lineage>
</organism>
<dbReference type="InterPro" id="IPR000943">
    <property type="entry name" value="RNA_pol_sigma70"/>
</dbReference>
<reference evidence="7" key="1">
    <citation type="submission" date="2020-07" db="EMBL/GenBank/DDBJ databases">
        <title>Huge and variable diversity of episymbiotic CPR bacteria and DPANN archaea in groundwater ecosystems.</title>
        <authorList>
            <person name="He C.Y."/>
            <person name="Keren R."/>
            <person name="Whittaker M."/>
            <person name="Farag I.F."/>
            <person name="Doudna J."/>
            <person name="Cate J.H.D."/>
            <person name="Banfield J.F."/>
        </authorList>
    </citation>
    <scope>NUCLEOTIDE SEQUENCE</scope>
    <source>
        <strain evidence="7">NC_groundwater_672_Ag_B-0.1um_62_36</strain>
    </source>
</reference>
<keyword evidence="1" id="KW-0805">Transcription regulation</keyword>
<evidence type="ECO:0000313" key="8">
    <source>
        <dbReference type="Proteomes" id="UP000769766"/>
    </source>
</evidence>
<feature type="compositionally biased region" description="Acidic residues" evidence="5">
    <location>
        <begin position="13"/>
        <end position="29"/>
    </location>
</feature>
<dbReference type="PRINTS" id="PR00046">
    <property type="entry name" value="SIGMA70FCT"/>
</dbReference>
<dbReference type="Proteomes" id="UP000769766">
    <property type="component" value="Unassembled WGS sequence"/>
</dbReference>
<dbReference type="PANTHER" id="PTHR30376:SF3">
    <property type="entry name" value="RNA POLYMERASE SIGMA FACTOR RPOH"/>
    <property type="match status" value="1"/>
</dbReference>
<evidence type="ECO:0000256" key="5">
    <source>
        <dbReference type="SAM" id="MobiDB-lite"/>
    </source>
</evidence>
<name>A0A932G016_UNCTE</name>
<feature type="non-terminal residue" evidence="7">
    <location>
        <position position="210"/>
    </location>
</feature>
<sequence>MEQMAPDFSSPEELSEESWEIDPNEEDLLEELRLSRKSKGTRKRAPADEPPTRNPLQQYLNEIHRFPALSKEEELALAILYREKGDLHAAHRLVNAHLLLVVKIALSYGRHGQGQSALPDLIQEGNIGLLESLKRFDPHRGWRFSTYAGWWIRAHILKFIMDNWKLVRAGTSNPRRKLFYARFAHFFQAFLNSFPHLGHFLGPLEAFIPH</sequence>
<evidence type="ECO:0000259" key="6">
    <source>
        <dbReference type="PROSITE" id="PS00715"/>
    </source>
</evidence>
<dbReference type="Gene3D" id="1.20.120.1810">
    <property type="match status" value="1"/>
</dbReference>
<evidence type="ECO:0000256" key="2">
    <source>
        <dbReference type="ARBA" id="ARBA00023082"/>
    </source>
</evidence>
<dbReference type="PROSITE" id="PS00715">
    <property type="entry name" value="SIGMA70_1"/>
    <property type="match status" value="1"/>
</dbReference>
<dbReference type="NCBIfam" id="TIGR02937">
    <property type="entry name" value="sigma70-ECF"/>
    <property type="match status" value="1"/>
</dbReference>
<evidence type="ECO:0000256" key="4">
    <source>
        <dbReference type="ARBA" id="ARBA00023163"/>
    </source>
</evidence>
<keyword evidence="3" id="KW-0238">DNA-binding</keyword>
<dbReference type="GO" id="GO:0003677">
    <property type="term" value="F:DNA binding"/>
    <property type="evidence" value="ECO:0007669"/>
    <property type="project" value="UniProtKB-KW"/>
</dbReference>
<dbReference type="InterPro" id="IPR014284">
    <property type="entry name" value="RNA_pol_sigma-70_dom"/>
</dbReference>
<dbReference type="GO" id="GO:0006352">
    <property type="term" value="P:DNA-templated transcription initiation"/>
    <property type="evidence" value="ECO:0007669"/>
    <property type="project" value="InterPro"/>
</dbReference>
<accession>A0A932G016</accession>
<proteinExistence type="predicted"/>
<dbReference type="PANTHER" id="PTHR30376">
    <property type="entry name" value="SIGMA FACTOR RPOH HEAT SHOCK RELATED"/>
    <property type="match status" value="1"/>
</dbReference>
<evidence type="ECO:0000256" key="3">
    <source>
        <dbReference type="ARBA" id="ARBA00023125"/>
    </source>
</evidence>
<protein>
    <submittedName>
        <fullName evidence="7">Sigma-70 family RNA polymerase sigma factor</fullName>
    </submittedName>
</protein>
<dbReference type="EMBL" id="JACPRF010000436">
    <property type="protein sequence ID" value="MBI2878039.1"/>
    <property type="molecule type" value="Genomic_DNA"/>
</dbReference>
<dbReference type="SUPFAM" id="SSF88946">
    <property type="entry name" value="Sigma2 domain of RNA polymerase sigma factors"/>
    <property type="match status" value="1"/>
</dbReference>
<dbReference type="InterPro" id="IPR013325">
    <property type="entry name" value="RNA_pol_sigma_r2"/>
</dbReference>
<feature type="compositionally biased region" description="Basic residues" evidence="5">
    <location>
        <begin position="35"/>
        <end position="44"/>
    </location>
</feature>
<dbReference type="Pfam" id="PF04542">
    <property type="entry name" value="Sigma70_r2"/>
    <property type="match status" value="1"/>
</dbReference>
<evidence type="ECO:0000313" key="7">
    <source>
        <dbReference type="EMBL" id="MBI2878039.1"/>
    </source>
</evidence>
<dbReference type="Pfam" id="PF00140">
    <property type="entry name" value="Sigma70_r1_2"/>
    <property type="match status" value="1"/>
</dbReference>
<dbReference type="InterPro" id="IPR009042">
    <property type="entry name" value="RNA_pol_sigma70_r1_2"/>
</dbReference>
<feature type="region of interest" description="Disordered" evidence="5">
    <location>
        <begin position="1"/>
        <end position="56"/>
    </location>
</feature>
<keyword evidence="2" id="KW-0731">Sigma factor</keyword>
<gene>
    <name evidence="7" type="ORF">HYY20_14275</name>
</gene>
<evidence type="ECO:0000256" key="1">
    <source>
        <dbReference type="ARBA" id="ARBA00023015"/>
    </source>
</evidence>
<dbReference type="AlphaFoldDB" id="A0A932G016"/>
<dbReference type="InterPro" id="IPR050813">
    <property type="entry name" value="Sigma-70_Factor"/>
</dbReference>